<dbReference type="PIRSF" id="PIRSF001438">
    <property type="entry name" value="4pyrrol_synth_OHMeBilane_synth"/>
    <property type="match status" value="1"/>
</dbReference>
<dbReference type="GO" id="GO:0006782">
    <property type="term" value="P:protoporphyrinogen IX biosynthetic process"/>
    <property type="evidence" value="ECO:0007669"/>
    <property type="project" value="UniProtKB-UniRule"/>
</dbReference>
<dbReference type="FunFam" id="3.30.160.40:FF:000002">
    <property type="entry name" value="Porphobilinogen deaminase"/>
    <property type="match status" value="1"/>
</dbReference>
<gene>
    <name evidence="8 11" type="primary">hemC</name>
    <name evidence="11" type="ORF">SCABRO_01707</name>
</gene>
<feature type="domain" description="Porphobilinogen deaminase C-terminal" evidence="10">
    <location>
        <begin position="228"/>
        <end position="297"/>
    </location>
</feature>
<keyword evidence="6 8" id="KW-0627">Porphyrin biosynthesis</keyword>
<evidence type="ECO:0000259" key="10">
    <source>
        <dbReference type="Pfam" id="PF03900"/>
    </source>
</evidence>
<evidence type="ECO:0000313" key="11">
    <source>
        <dbReference type="EMBL" id="KHE92558.1"/>
    </source>
</evidence>
<dbReference type="NCBIfam" id="TIGR00212">
    <property type="entry name" value="hemC"/>
    <property type="match status" value="1"/>
</dbReference>
<dbReference type="Gene3D" id="3.40.190.10">
    <property type="entry name" value="Periplasmic binding protein-like II"/>
    <property type="match status" value="2"/>
</dbReference>
<feature type="domain" description="Porphobilinogen deaminase N-terminal" evidence="9">
    <location>
        <begin position="7"/>
        <end position="214"/>
    </location>
</feature>
<dbReference type="GO" id="GO:0004418">
    <property type="term" value="F:hydroxymethylbilane synthase activity"/>
    <property type="evidence" value="ECO:0007669"/>
    <property type="project" value="UniProtKB-UniRule"/>
</dbReference>
<comment type="miscellaneous">
    <text evidence="8">The porphobilinogen subunits are added to the dipyrromethane group.</text>
</comment>
<dbReference type="Pfam" id="PF01379">
    <property type="entry name" value="Porphobil_deam"/>
    <property type="match status" value="1"/>
</dbReference>
<dbReference type="Pfam" id="PF03900">
    <property type="entry name" value="Porphobil_deamC"/>
    <property type="match status" value="1"/>
</dbReference>
<comment type="caution">
    <text evidence="11">The sequence shown here is derived from an EMBL/GenBank/DDBJ whole genome shotgun (WGS) entry which is preliminary data.</text>
</comment>
<comment type="function">
    <text evidence="1 8">Tetrapolymerization of the monopyrrole PBG into the hydroxymethylbilane pre-uroporphyrinogen in several discrete steps.</text>
</comment>
<feature type="modified residue" description="S-(dipyrrolylmethanemethyl)cysteine" evidence="8">
    <location>
        <position position="243"/>
    </location>
</feature>
<dbReference type="PROSITE" id="PS00533">
    <property type="entry name" value="PORPHOBILINOGEN_DEAM"/>
    <property type="match status" value="1"/>
</dbReference>
<dbReference type="eggNOG" id="COG0181">
    <property type="taxonomic scope" value="Bacteria"/>
</dbReference>
<evidence type="ECO:0000256" key="1">
    <source>
        <dbReference type="ARBA" id="ARBA00002869"/>
    </source>
</evidence>
<dbReference type="Proteomes" id="UP000030652">
    <property type="component" value="Unassembled WGS sequence"/>
</dbReference>
<evidence type="ECO:0000256" key="8">
    <source>
        <dbReference type="HAMAP-Rule" id="MF_00260"/>
    </source>
</evidence>
<comment type="cofactor">
    <cofactor evidence="8">
        <name>dipyrromethane</name>
        <dbReference type="ChEBI" id="CHEBI:60342"/>
    </cofactor>
    <text evidence="8">Binds 1 dipyrromethane group covalently.</text>
</comment>
<name>A0A0B0EN43_9BACT</name>
<comment type="subunit">
    <text evidence="4 8">Monomer.</text>
</comment>
<evidence type="ECO:0000256" key="6">
    <source>
        <dbReference type="ARBA" id="ARBA00023244"/>
    </source>
</evidence>
<evidence type="ECO:0000256" key="2">
    <source>
        <dbReference type="ARBA" id="ARBA00004735"/>
    </source>
</evidence>
<dbReference type="PRINTS" id="PR00151">
    <property type="entry name" value="PORPHBDMNASE"/>
</dbReference>
<dbReference type="Gene3D" id="3.30.160.40">
    <property type="entry name" value="Porphobilinogen deaminase, C-terminal domain"/>
    <property type="match status" value="1"/>
</dbReference>
<dbReference type="AlphaFoldDB" id="A0A0B0EN43"/>
<dbReference type="FunFam" id="3.40.190.10:FF:000004">
    <property type="entry name" value="Porphobilinogen deaminase"/>
    <property type="match status" value="1"/>
</dbReference>
<comment type="similarity">
    <text evidence="3 8">Belongs to the HMBS family.</text>
</comment>
<dbReference type="EC" id="2.5.1.61" evidence="8"/>
<comment type="catalytic activity">
    <reaction evidence="7 8">
        <text>4 porphobilinogen + H2O = hydroxymethylbilane + 4 NH4(+)</text>
        <dbReference type="Rhea" id="RHEA:13185"/>
        <dbReference type="ChEBI" id="CHEBI:15377"/>
        <dbReference type="ChEBI" id="CHEBI:28938"/>
        <dbReference type="ChEBI" id="CHEBI:57845"/>
        <dbReference type="ChEBI" id="CHEBI:58126"/>
        <dbReference type="EC" id="2.5.1.61"/>
    </reaction>
</comment>
<sequence>MENRNKIVIGSRGSKLALIQANWVKSELEKANKEIEFTIEIIKTTGDNITDVPLSKIGSIGLFTKELEDALLDKKVDLVVHSAKDMATDIPDGLEIGAVTKREDPRDALISKGDISLKDLPQNAKLGTSSLRRKSQALACRPDLEIVDLRGNLDTRLNKLETGDLDAILVAMAGLTRLGCADKASEVIPYDIMLPAVGQGALCIEVRENDEQVNKIIQILQHFDTRFAVMAERTLLKRLQGGCQIPIGAHAEIIFPVNLKMEAVVCSLDGTTVIRDSVEGKVDDFSTMGIELAEKLLGRGGRQILEEIRTKLAGEQVN</sequence>
<dbReference type="PANTHER" id="PTHR11557:SF0">
    <property type="entry name" value="PORPHOBILINOGEN DEAMINASE"/>
    <property type="match status" value="1"/>
</dbReference>
<dbReference type="EMBL" id="JRYO01000120">
    <property type="protein sequence ID" value="KHE92558.1"/>
    <property type="molecule type" value="Genomic_DNA"/>
</dbReference>
<dbReference type="FunFam" id="3.40.190.10:FF:000005">
    <property type="entry name" value="Porphobilinogen deaminase"/>
    <property type="match status" value="1"/>
</dbReference>
<protein>
    <recommendedName>
        <fullName evidence="8">Porphobilinogen deaminase</fullName>
        <shortName evidence="8">PBG</shortName>
        <ecNumber evidence="8">2.5.1.61</ecNumber>
    </recommendedName>
    <alternativeName>
        <fullName evidence="8">Hydroxymethylbilane synthase</fullName>
        <shortName evidence="8">HMBS</shortName>
    </alternativeName>
    <alternativeName>
        <fullName evidence="8">Pre-uroporphyrinogen synthase</fullName>
    </alternativeName>
</protein>
<dbReference type="InterPro" id="IPR022417">
    <property type="entry name" value="Porphobilin_deaminase_N"/>
</dbReference>
<evidence type="ECO:0000313" key="12">
    <source>
        <dbReference type="Proteomes" id="UP000030652"/>
    </source>
</evidence>
<comment type="pathway">
    <text evidence="2">Porphyrin-containing compound metabolism; protoporphyrin-IX biosynthesis; coproporphyrinogen-III from 5-aminolevulinate: step 2/4.</text>
</comment>
<dbReference type="GO" id="GO:0005737">
    <property type="term" value="C:cytoplasm"/>
    <property type="evidence" value="ECO:0007669"/>
    <property type="project" value="UniProtKB-UniRule"/>
</dbReference>
<keyword evidence="5 8" id="KW-0808">Transferase</keyword>
<evidence type="ECO:0000256" key="3">
    <source>
        <dbReference type="ARBA" id="ARBA00005638"/>
    </source>
</evidence>
<dbReference type="CDD" id="cd13646">
    <property type="entry name" value="PBP2_EcHMBS_like"/>
    <property type="match status" value="1"/>
</dbReference>
<evidence type="ECO:0000256" key="4">
    <source>
        <dbReference type="ARBA" id="ARBA00011245"/>
    </source>
</evidence>
<dbReference type="InterPro" id="IPR022419">
    <property type="entry name" value="Porphobilin_deaminase_cofac_BS"/>
</dbReference>
<dbReference type="InterPro" id="IPR022418">
    <property type="entry name" value="Porphobilinogen_deaminase_C"/>
</dbReference>
<proteinExistence type="inferred from homology"/>
<dbReference type="PATRIC" id="fig|237368.3.peg.1862"/>
<dbReference type="PANTHER" id="PTHR11557">
    <property type="entry name" value="PORPHOBILINOGEN DEAMINASE"/>
    <property type="match status" value="1"/>
</dbReference>
<dbReference type="SUPFAM" id="SSF54782">
    <property type="entry name" value="Porphobilinogen deaminase (hydroxymethylbilane synthase), C-terminal domain"/>
    <property type="match status" value="1"/>
</dbReference>
<dbReference type="HAMAP" id="MF_00260">
    <property type="entry name" value="Porphobil_deam"/>
    <property type="match status" value="1"/>
</dbReference>
<dbReference type="SUPFAM" id="SSF53850">
    <property type="entry name" value="Periplasmic binding protein-like II"/>
    <property type="match status" value="1"/>
</dbReference>
<accession>A0A0B0EN43</accession>
<evidence type="ECO:0000256" key="5">
    <source>
        <dbReference type="ARBA" id="ARBA00022679"/>
    </source>
</evidence>
<organism evidence="11 12">
    <name type="scientific">Candidatus Scalindua brodae</name>
    <dbReference type="NCBI Taxonomy" id="237368"/>
    <lineage>
        <taxon>Bacteria</taxon>
        <taxon>Pseudomonadati</taxon>
        <taxon>Planctomycetota</taxon>
        <taxon>Candidatus Brocadiia</taxon>
        <taxon>Candidatus Brocadiales</taxon>
        <taxon>Candidatus Scalinduaceae</taxon>
        <taxon>Candidatus Scalindua</taxon>
    </lineage>
</organism>
<reference evidence="11 12" key="1">
    <citation type="submission" date="2014-10" db="EMBL/GenBank/DDBJ databases">
        <title>Draft genome of anammox bacterium scalindua brodae, obtained using differential coverage binning of sequence data from two enrichment reactors.</title>
        <authorList>
            <person name="Speth D.R."/>
            <person name="Russ L."/>
            <person name="Kartal B."/>
            <person name="Op den Camp H.J."/>
            <person name="Dutilh B.E."/>
            <person name="Jetten M.S."/>
        </authorList>
    </citation>
    <scope>NUCLEOTIDE SEQUENCE [LARGE SCALE GENOMIC DNA]</scope>
    <source>
        <strain evidence="11">RU1</strain>
    </source>
</reference>
<dbReference type="InterPro" id="IPR036803">
    <property type="entry name" value="Porphobilinogen_deaminase_C_sf"/>
</dbReference>
<evidence type="ECO:0000256" key="7">
    <source>
        <dbReference type="ARBA" id="ARBA00048169"/>
    </source>
</evidence>
<evidence type="ECO:0000259" key="9">
    <source>
        <dbReference type="Pfam" id="PF01379"/>
    </source>
</evidence>
<dbReference type="InterPro" id="IPR000860">
    <property type="entry name" value="HemC"/>
</dbReference>